<proteinExistence type="predicted"/>
<keyword evidence="2" id="KW-1185">Reference proteome</keyword>
<reference evidence="1 2" key="1">
    <citation type="submission" date="2021-03" db="EMBL/GenBank/DDBJ databases">
        <authorList>
            <person name="King G.J."/>
            <person name="Bancroft I."/>
            <person name="Baten A."/>
            <person name="Bloomfield J."/>
            <person name="Borpatragohain P."/>
            <person name="He Z."/>
            <person name="Irish N."/>
            <person name="Irwin J."/>
            <person name="Liu K."/>
            <person name="Mauleon R.P."/>
            <person name="Moore J."/>
            <person name="Morris R."/>
            <person name="Ostergaard L."/>
            <person name="Wang B."/>
            <person name="Wells R."/>
        </authorList>
    </citation>
    <scope>NUCLEOTIDE SEQUENCE [LARGE SCALE GENOMIC DNA]</scope>
    <source>
        <strain evidence="1">R-o-18</strain>
        <tissue evidence="1">Leaf</tissue>
    </source>
</reference>
<name>A0ABQ7LVE1_BRACM</name>
<sequence>MRMHWLRLPSLQYQTRMVKGIASKWPGFSILYSTSKNIGPALAPIQAIPKITAGARQILEDGNETSSVSNPSQFERCTRSAGEDTLLISISEEDIVQCPDS</sequence>
<comment type="caution">
    <text evidence="1">The sequence shown here is derived from an EMBL/GenBank/DDBJ whole genome shotgun (WGS) entry which is preliminary data.</text>
</comment>
<evidence type="ECO:0000313" key="2">
    <source>
        <dbReference type="Proteomes" id="UP000823674"/>
    </source>
</evidence>
<protein>
    <submittedName>
        <fullName evidence="1">Uncharacterized protein</fullName>
    </submittedName>
</protein>
<dbReference type="Proteomes" id="UP000823674">
    <property type="component" value="Chromosome A08"/>
</dbReference>
<dbReference type="EMBL" id="JADBGQ010000007">
    <property type="protein sequence ID" value="KAG5390527.1"/>
    <property type="molecule type" value="Genomic_DNA"/>
</dbReference>
<evidence type="ECO:0000313" key="1">
    <source>
        <dbReference type="EMBL" id="KAG5390527.1"/>
    </source>
</evidence>
<organism evidence="1 2">
    <name type="scientific">Brassica rapa subsp. trilocularis</name>
    <dbReference type="NCBI Taxonomy" id="1813537"/>
    <lineage>
        <taxon>Eukaryota</taxon>
        <taxon>Viridiplantae</taxon>
        <taxon>Streptophyta</taxon>
        <taxon>Embryophyta</taxon>
        <taxon>Tracheophyta</taxon>
        <taxon>Spermatophyta</taxon>
        <taxon>Magnoliopsida</taxon>
        <taxon>eudicotyledons</taxon>
        <taxon>Gunneridae</taxon>
        <taxon>Pentapetalae</taxon>
        <taxon>rosids</taxon>
        <taxon>malvids</taxon>
        <taxon>Brassicales</taxon>
        <taxon>Brassicaceae</taxon>
        <taxon>Brassiceae</taxon>
        <taxon>Brassica</taxon>
    </lineage>
</organism>
<accession>A0ABQ7LVE1</accession>
<gene>
    <name evidence="1" type="primary">A08p035690.1_BraROA</name>
    <name evidence="1" type="ORF">IGI04_032068</name>
</gene>